<dbReference type="RefSeq" id="WP_311191984.1">
    <property type="nucleotide sequence ID" value="NZ_CP115541.1"/>
</dbReference>
<dbReference type="InterPro" id="IPR011231">
    <property type="entry name" value="Phage_VT1-Sakai_H0018"/>
</dbReference>
<proteinExistence type="predicted"/>
<dbReference type="EMBL" id="CP115541">
    <property type="protein sequence ID" value="WNH52801.1"/>
    <property type="molecule type" value="Genomic_DNA"/>
</dbReference>
<dbReference type="Proteomes" id="UP001302072">
    <property type="component" value="Chromosome"/>
</dbReference>
<dbReference type="PIRSF" id="PIRSF030771">
    <property type="entry name" value="UCP030771"/>
    <property type="match status" value="1"/>
</dbReference>
<dbReference type="Pfam" id="PF09956">
    <property type="entry name" value="Phage_cement_2"/>
    <property type="match status" value="1"/>
</dbReference>
<reference evidence="1 2" key="1">
    <citation type="submission" date="2022-12" db="EMBL/GenBank/DDBJ databases">
        <title>Two new species, Stenotrophomonas aracearum and Stenotrophomonas oahuensis, isolated from Anthurium (Araceae family) in Hawaii.</title>
        <authorList>
            <person name="Chunag S.C."/>
            <person name="Dobhal S."/>
            <person name="Alvarez A."/>
            <person name="Arif M."/>
        </authorList>
    </citation>
    <scope>NUCLEOTIDE SEQUENCE [LARGE SCALE GENOMIC DNA]</scope>
    <source>
        <strain evidence="1 2">A5586</strain>
    </source>
</reference>
<protein>
    <submittedName>
        <fullName evidence="1">DUF2190 family protein</fullName>
    </submittedName>
</protein>
<keyword evidence="2" id="KW-1185">Reference proteome</keyword>
<organism evidence="1 2">
    <name type="scientific">Stenotrophomonas oahuensis</name>
    <dbReference type="NCBI Taxonomy" id="3003271"/>
    <lineage>
        <taxon>Bacteria</taxon>
        <taxon>Pseudomonadati</taxon>
        <taxon>Pseudomonadota</taxon>
        <taxon>Gammaproteobacteria</taxon>
        <taxon>Lysobacterales</taxon>
        <taxon>Lysobacteraceae</taxon>
        <taxon>Stenotrophomonas</taxon>
    </lineage>
</organism>
<evidence type="ECO:0000313" key="2">
    <source>
        <dbReference type="Proteomes" id="UP001302072"/>
    </source>
</evidence>
<accession>A0ABY9YQB0</accession>
<gene>
    <name evidence="1" type="ORF">PDM29_00585</name>
</gene>
<name>A0ABY9YQB0_9GAMM</name>
<sequence>MKNAYQDGRVLDLTLTSDAKSGELVVEGKLVGVAVTDGKVGDLIAVHVEGVFLLPKLPAAVFAVGASVNWDTAARQAISAAAGADEVANIGFAVNAADAGDLNVHVRLTPGTAEAGDAGGA</sequence>
<evidence type="ECO:0000313" key="1">
    <source>
        <dbReference type="EMBL" id="WNH52801.1"/>
    </source>
</evidence>